<dbReference type="Proteomes" id="UP000617555">
    <property type="component" value="Unassembled WGS sequence"/>
</dbReference>
<organism evidence="1 2">
    <name type="scientific">Shewanella inventionis</name>
    <dbReference type="NCBI Taxonomy" id="1738770"/>
    <lineage>
        <taxon>Bacteria</taxon>
        <taxon>Pseudomonadati</taxon>
        <taxon>Pseudomonadota</taxon>
        <taxon>Gammaproteobacteria</taxon>
        <taxon>Alteromonadales</taxon>
        <taxon>Shewanellaceae</taxon>
        <taxon>Shewanella</taxon>
    </lineage>
</organism>
<reference evidence="2" key="1">
    <citation type="journal article" date="2019" name="Int. J. Syst. Evol. Microbiol.">
        <title>The Global Catalogue of Microorganisms (GCM) 10K type strain sequencing project: providing services to taxonomists for standard genome sequencing and annotation.</title>
        <authorList>
            <consortium name="The Broad Institute Genomics Platform"/>
            <consortium name="The Broad Institute Genome Sequencing Center for Infectious Disease"/>
            <person name="Wu L."/>
            <person name="Ma J."/>
        </authorList>
    </citation>
    <scope>NUCLEOTIDE SEQUENCE [LARGE SCALE GENOMIC DNA]</scope>
    <source>
        <strain evidence="2">CGMCC 1.15339</strain>
    </source>
</reference>
<evidence type="ECO:0008006" key="3">
    <source>
        <dbReference type="Google" id="ProtNLM"/>
    </source>
</evidence>
<dbReference type="EMBL" id="BMII01000132">
    <property type="protein sequence ID" value="GGB78331.1"/>
    <property type="molecule type" value="Genomic_DNA"/>
</dbReference>
<gene>
    <name evidence="1" type="ORF">GCM10011607_42830</name>
</gene>
<evidence type="ECO:0000313" key="1">
    <source>
        <dbReference type="EMBL" id="GGB78331.1"/>
    </source>
</evidence>
<proteinExistence type="predicted"/>
<keyword evidence="2" id="KW-1185">Reference proteome</keyword>
<sequence>MKAVDDVLAHTLTTIKRTNLRRKKARCVSNGLSYLLGVWK</sequence>
<name>A0ABQ1JYS4_9GAMM</name>
<protein>
    <recommendedName>
        <fullName evidence="3">Transposase</fullName>
    </recommendedName>
</protein>
<evidence type="ECO:0000313" key="2">
    <source>
        <dbReference type="Proteomes" id="UP000617555"/>
    </source>
</evidence>
<accession>A0ABQ1JYS4</accession>
<comment type="caution">
    <text evidence="1">The sequence shown here is derived from an EMBL/GenBank/DDBJ whole genome shotgun (WGS) entry which is preliminary data.</text>
</comment>